<dbReference type="GO" id="GO:0000166">
    <property type="term" value="F:nucleotide binding"/>
    <property type="evidence" value="ECO:0007669"/>
    <property type="project" value="InterPro"/>
</dbReference>
<dbReference type="Pfam" id="PF22725">
    <property type="entry name" value="GFO_IDH_MocA_C3"/>
    <property type="match status" value="1"/>
</dbReference>
<dbReference type="SUPFAM" id="SSF51735">
    <property type="entry name" value="NAD(P)-binding Rossmann-fold domains"/>
    <property type="match status" value="1"/>
</dbReference>
<evidence type="ECO:0000256" key="1">
    <source>
        <dbReference type="ARBA" id="ARBA00010928"/>
    </source>
</evidence>
<dbReference type="PANTHER" id="PTHR22604">
    <property type="entry name" value="OXIDOREDUCTASES"/>
    <property type="match status" value="1"/>
</dbReference>
<feature type="domain" description="GFO/IDH/MocA-like oxidoreductase" evidence="4">
    <location>
        <begin position="145"/>
        <end position="262"/>
    </location>
</feature>
<evidence type="ECO:0000259" key="3">
    <source>
        <dbReference type="Pfam" id="PF01408"/>
    </source>
</evidence>
<evidence type="ECO:0000313" key="5">
    <source>
        <dbReference type="EMBL" id="AYQ73656.1"/>
    </source>
</evidence>
<proteinExistence type="inferred from homology"/>
<dbReference type="Proteomes" id="UP000269097">
    <property type="component" value="Chromosome"/>
</dbReference>
<dbReference type="GO" id="GO:0016491">
    <property type="term" value="F:oxidoreductase activity"/>
    <property type="evidence" value="ECO:0007669"/>
    <property type="project" value="UniProtKB-KW"/>
</dbReference>
<dbReference type="InterPro" id="IPR000683">
    <property type="entry name" value="Gfo/Idh/MocA-like_OxRdtase_N"/>
</dbReference>
<organism evidence="5 6">
    <name type="scientific">Cohnella candidum</name>
    <dbReference type="NCBI Taxonomy" id="2674991"/>
    <lineage>
        <taxon>Bacteria</taxon>
        <taxon>Bacillati</taxon>
        <taxon>Bacillota</taxon>
        <taxon>Bacilli</taxon>
        <taxon>Bacillales</taxon>
        <taxon>Paenibacillaceae</taxon>
        <taxon>Cohnella</taxon>
    </lineage>
</organism>
<evidence type="ECO:0000313" key="6">
    <source>
        <dbReference type="Proteomes" id="UP000269097"/>
    </source>
</evidence>
<feature type="domain" description="Gfo/Idh/MocA-like oxidoreductase N-terminal" evidence="3">
    <location>
        <begin position="16"/>
        <end position="133"/>
    </location>
</feature>
<dbReference type="InterPro" id="IPR055170">
    <property type="entry name" value="GFO_IDH_MocA-like_dom"/>
</dbReference>
<keyword evidence="6" id="KW-1185">Reference proteome</keyword>
<dbReference type="SUPFAM" id="SSF55347">
    <property type="entry name" value="Glyceraldehyde-3-phosphate dehydrogenase-like, C-terminal domain"/>
    <property type="match status" value="1"/>
</dbReference>
<evidence type="ECO:0000256" key="2">
    <source>
        <dbReference type="ARBA" id="ARBA00023002"/>
    </source>
</evidence>
<dbReference type="InterPro" id="IPR036291">
    <property type="entry name" value="NAD(P)-bd_dom_sf"/>
</dbReference>
<gene>
    <name evidence="5" type="ORF">EAV92_14345</name>
</gene>
<dbReference type="Gene3D" id="3.30.360.10">
    <property type="entry name" value="Dihydrodipicolinate Reductase, domain 2"/>
    <property type="match status" value="1"/>
</dbReference>
<dbReference type="EMBL" id="CP033433">
    <property type="protein sequence ID" value="AYQ73656.1"/>
    <property type="molecule type" value="Genomic_DNA"/>
</dbReference>
<keyword evidence="2" id="KW-0560">Oxidoreductase</keyword>
<dbReference type="PANTHER" id="PTHR22604:SF105">
    <property type="entry name" value="TRANS-1,2-DIHYDROBENZENE-1,2-DIOL DEHYDROGENASE"/>
    <property type="match status" value="1"/>
</dbReference>
<dbReference type="AlphaFoldDB" id="A0A3G3JZF9"/>
<dbReference type="Gene3D" id="3.40.50.720">
    <property type="entry name" value="NAD(P)-binding Rossmann-like Domain"/>
    <property type="match status" value="1"/>
</dbReference>
<name>A0A3G3JZF9_9BACL</name>
<dbReference type="InterPro" id="IPR050984">
    <property type="entry name" value="Gfo/Idh/MocA_domain"/>
</dbReference>
<reference evidence="5 6" key="1">
    <citation type="submission" date="2018-10" db="EMBL/GenBank/DDBJ databases">
        <title>Genome Sequence of Cohnella sp.</title>
        <authorList>
            <person name="Srinivasan S."/>
            <person name="Kim M.K."/>
        </authorList>
    </citation>
    <scope>NUCLEOTIDE SEQUENCE [LARGE SCALE GENOMIC DNA]</scope>
    <source>
        <strain evidence="5 6">18JY8-7</strain>
    </source>
</reference>
<evidence type="ECO:0000259" key="4">
    <source>
        <dbReference type="Pfam" id="PF22725"/>
    </source>
</evidence>
<comment type="similarity">
    <text evidence="1">Belongs to the Gfo/Idh/MocA family.</text>
</comment>
<accession>A0A3G3JZF9</accession>
<protein>
    <submittedName>
        <fullName evidence="5">Gfo/Idh/MocA family oxidoreductase</fullName>
    </submittedName>
</protein>
<dbReference type="Pfam" id="PF01408">
    <property type="entry name" value="GFO_IDH_MocA"/>
    <property type="match status" value="1"/>
</dbReference>
<sequence length="342" mass="36889">MVPNSISKGCWAVERLRWGMLGAAGIGDRDVIPALLASETAELIGIASRDLEKAKRKSEQYGLPKAYGSYEDMLADPEIEAVYIPLPNHLHKPWTIAAARAGKHVLCEKPIALNAAEAQEMADVCREAGVHLAEAFMYRHHPRIARAKEILRSGEIGQLRAIHGVFTYNGAGNTGDIRHNAEWGGGGVFDVGCYPLSAARYFTGEEPEAVTVQAKFSPEHGGVDMMASGLVEFPGGVSLTFDCGMWAAFRNTLEIVGSEGRILLDPSFLPGADNDSITVVTTDGERREGPYGVNAYILQADQFARTVRGLEPAAFPAEDAVAGMRLLEACLNSARHKTRAVL</sequence>
<dbReference type="KEGG" id="coh:EAV92_14345"/>